<dbReference type="EMBL" id="VBSB01000035">
    <property type="protein sequence ID" value="NTY63128.1"/>
    <property type="molecule type" value="Genomic_DNA"/>
</dbReference>
<evidence type="ECO:0000313" key="2">
    <source>
        <dbReference type="Proteomes" id="UP000708347"/>
    </source>
</evidence>
<gene>
    <name evidence="1" type="ORF">FEG63_26760</name>
</gene>
<accession>A0ABX2JZF2</accession>
<dbReference type="Proteomes" id="UP000708347">
    <property type="component" value="Unassembled WGS sequence"/>
</dbReference>
<protein>
    <submittedName>
        <fullName evidence="1">Uncharacterized protein</fullName>
    </submittedName>
</protein>
<organism evidence="1 2">
    <name type="scientific">Mycolicibacterium sphagni</name>
    <dbReference type="NCBI Taxonomy" id="1786"/>
    <lineage>
        <taxon>Bacteria</taxon>
        <taxon>Bacillati</taxon>
        <taxon>Actinomycetota</taxon>
        <taxon>Actinomycetes</taxon>
        <taxon>Mycobacteriales</taxon>
        <taxon>Mycobacteriaceae</taxon>
        <taxon>Mycolicibacterium</taxon>
    </lineage>
</organism>
<evidence type="ECO:0000313" key="1">
    <source>
        <dbReference type="EMBL" id="NTY63128.1"/>
    </source>
</evidence>
<comment type="caution">
    <text evidence="1">The sequence shown here is derived from an EMBL/GenBank/DDBJ whole genome shotgun (WGS) entry which is preliminary data.</text>
</comment>
<proteinExistence type="predicted"/>
<name>A0ABX2JZF2_9MYCO</name>
<dbReference type="RefSeq" id="WP_174400784.1">
    <property type="nucleotide sequence ID" value="NZ_VBSB01000035.1"/>
</dbReference>
<reference evidence="1 2" key="1">
    <citation type="submission" date="2019-05" db="EMBL/GenBank/DDBJ databases">
        <title>Mycolicibacterium sphagni ENV482 genome assembly.</title>
        <authorList>
            <person name="Chen W."/>
            <person name="Faulkner N.W."/>
            <person name="Hyman M.R."/>
        </authorList>
    </citation>
    <scope>NUCLEOTIDE SEQUENCE [LARGE SCALE GENOMIC DNA]</scope>
    <source>
        <strain evidence="1 2">ENV482</strain>
    </source>
</reference>
<sequence length="197" mass="21535">MAYQLDVVTAGVAEAVRRAGGLMFDRGLAGWKVRVVTDDTAHSRALRILGARAEPPVHLGDAQLWPDRVVRTLLLPVDQFTGDPRSLLAGSMNAEPPAELLLWGRHVDSELTSLLHPVRYGISSAARRFKEEALRCADLDGPVEPWEEFWASNILDEPPFGHLRLAEQRLEDAESWNAVAAHTRASPAKVVGGSPHG</sequence>
<keyword evidence="2" id="KW-1185">Reference proteome</keyword>